<dbReference type="AlphaFoldDB" id="A0A2Z7BP81"/>
<gene>
    <name evidence="1" type="ORF">F511_33349</name>
</gene>
<evidence type="ECO:0000313" key="1">
    <source>
        <dbReference type="EMBL" id="KZV33716.1"/>
    </source>
</evidence>
<protein>
    <submittedName>
        <fullName evidence="1">Chitin elicitor-binding protein-like</fullName>
    </submittedName>
</protein>
<reference evidence="1 2" key="1">
    <citation type="journal article" date="2015" name="Proc. Natl. Acad. Sci. U.S.A.">
        <title>The resurrection genome of Boea hygrometrica: A blueprint for survival of dehydration.</title>
        <authorList>
            <person name="Xiao L."/>
            <person name="Yang G."/>
            <person name="Zhang L."/>
            <person name="Yang X."/>
            <person name="Zhao S."/>
            <person name="Ji Z."/>
            <person name="Zhou Q."/>
            <person name="Hu M."/>
            <person name="Wang Y."/>
            <person name="Chen M."/>
            <person name="Xu Y."/>
            <person name="Jin H."/>
            <person name="Xiao X."/>
            <person name="Hu G."/>
            <person name="Bao F."/>
            <person name="Hu Y."/>
            <person name="Wan P."/>
            <person name="Li L."/>
            <person name="Deng X."/>
            <person name="Kuang T."/>
            <person name="Xiang C."/>
            <person name="Zhu J.K."/>
            <person name="Oliver M.J."/>
            <person name="He Y."/>
        </authorList>
    </citation>
    <scope>NUCLEOTIDE SEQUENCE [LARGE SCALE GENOMIC DNA]</scope>
    <source>
        <strain evidence="2">cv. XS01</strain>
    </source>
</reference>
<accession>A0A2Z7BP81</accession>
<keyword evidence="2" id="KW-1185">Reference proteome</keyword>
<name>A0A2Z7BP81_9LAMI</name>
<evidence type="ECO:0000313" key="2">
    <source>
        <dbReference type="Proteomes" id="UP000250235"/>
    </source>
</evidence>
<organism evidence="1 2">
    <name type="scientific">Dorcoceras hygrometricum</name>
    <dbReference type="NCBI Taxonomy" id="472368"/>
    <lineage>
        <taxon>Eukaryota</taxon>
        <taxon>Viridiplantae</taxon>
        <taxon>Streptophyta</taxon>
        <taxon>Embryophyta</taxon>
        <taxon>Tracheophyta</taxon>
        <taxon>Spermatophyta</taxon>
        <taxon>Magnoliopsida</taxon>
        <taxon>eudicotyledons</taxon>
        <taxon>Gunneridae</taxon>
        <taxon>Pentapetalae</taxon>
        <taxon>asterids</taxon>
        <taxon>lamiids</taxon>
        <taxon>Lamiales</taxon>
        <taxon>Gesneriaceae</taxon>
        <taxon>Didymocarpoideae</taxon>
        <taxon>Trichosporeae</taxon>
        <taxon>Loxocarpinae</taxon>
        <taxon>Dorcoceras</taxon>
    </lineage>
</organism>
<dbReference type="Proteomes" id="UP000250235">
    <property type="component" value="Unassembled WGS sequence"/>
</dbReference>
<sequence>MLMKMMKNTIVYVVRSIESGLHSLVENNQSLFIKVQRELLELCTYIENKIEFPPQLNYIPLPSNCDSFSFLKEAL</sequence>
<proteinExistence type="predicted"/>
<dbReference type="EMBL" id="KV005692">
    <property type="protein sequence ID" value="KZV33716.1"/>
    <property type="molecule type" value="Genomic_DNA"/>
</dbReference>